<dbReference type="Proteomes" id="UP000466794">
    <property type="component" value="Unassembled WGS sequence"/>
</dbReference>
<dbReference type="PANTHER" id="PTHR39290:SF6">
    <property type="entry name" value="S-ADENOSYL-L-METHIONINE-DEPENDENT METHYLTRANSFERASES SUPERFAMILY PROTEIN"/>
    <property type="match status" value="1"/>
</dbReference>
<comment type="caution">
    <text evidence="1">The sequence shown here is derived from an EMBL/GenBank/DDBJ whole genome shotgun (WGS) entry which is preliminary data.</text>
</comment>
<accession>A0A7K1UP69</accession>
<protein>
    <submittedName>
        <fullName evidence="1">Uncharacterized protein</fullName>
    </submittedName>
</protein>
<name>A0A7K1UP69_9NOCA</name>
<dbReference type="RefSeq" id="WP_198347235.1">
    <property type="nucleotide sequence ID" value="NZ_WRPP01000001.1"/>
</dbReference>
<organism evidence="1 2">
    <name type="scientific">Nocardia terrae</name>
    <dbReference type="NCBI Taxonomy" id="2675851"/>
    <lineage>
        <taxon>Bacteria</taxon>
        <taxon>Bacillati</taxon>
        <taxon>Actinomycetota</taxon>
        <taxon>Actinomycetes</taxon>
        <taxon>Mycobacteriales</taxon>
        <taxon>Nocardiaceae</taxon>
        <taxon>Nocardia</taxon>
    </lineage>
</organism>
<gene>
    <name evidence="1" type="ORF">GPX89_02655</name>
</gene>
<sequence>MTDLVLTPERRVELSALLGDEARLRAEFPRVADYLDTASQLPGTGDERADAAFDLRLVHYLTGGASNNPYWDIVGPSVTEFARRRVVNGGRVSGSARLGFAQTILQSAYAYAIPSPKTVEWVAAVCAGHPITEIGAGRGYWAAQLTRAGRTVHAFDSEPPGICPNPSFPTFPGQRTLWHPVSPNTTHAAYNAGRHAHTLLLCWPPGWGDHMACTTLTAFTRAGGTHLLYIGEPRGGKTADTAFFDTLDSTWHLESEDPHYVSWWNLTDTAQSWTRL</sequence>
<keyword evidence="2" id="KW-1185">Reference proteome</keyword>
<proteinExistence type="predicted"/>
<dbReference type="PANTHER" id="PTHR39290">
    <property type="entry name" value="C3H1-TYPE DOMAIN-CONTAINING PROTEIN-RELATED"/>
    <property type="match status" value="1"/>
</dbReference>
<reference evidence="1 2" key="1">
    <citation type="submission" date="2019-12" db="EMBL/GenBank/DDBJ databases">
        <title>Nocardia sp. nov. ET3-3 isolated from soil.</title>
        <authorList>
            <person name="Kanchanasin P."/>
            <person name="Tanasupawat S."/>
            <person name="Yuki M."/>
            <person name="Kudo T."/>
        </authorList>
    </citation>
    <scope>NUCLEOTIDE SEQUENCE [LARGE SCALE GENOMIC DNA]</scope>
    <source>
        <strain evidence="1 2">ET3-3</strain>
    </source>
</reference>
<evidence type="ECO:0000313" key="1">
    <source>
        <dbReference type="EMBL" id="MVU76140.1"/>
    </source>
</evidence>
<dbReference type="EMBL" id="WRPP01000001">
    <property type="protein sequence ID" value="MVU76140.1"/>
    <property type="molecule type" value="Genomic_DNA"/>
</dbReference>
<dbReference type="AlphaFoldDB" id="A0A7K1UP69"/>
<evidence type="ECO:0000313" key="2">
    <source>
        <dbReference type="Proteomes" id="UP000466794"/>
    </source>
</evidence>